<dbReference type="OrthoDB" id="160054at2759"/>
<comment type="caution">
    <text evidence="2">The sequence shown here is derived from an EMBL/GenBank/DDBJ whole genome shotgun (WGS) entry which is preliminary data.</text>
</comment>
<gene>
    <name evidence="2" type="ORF">O181_016978</name>
</gene>
<dbReference type="AlphaFoldDB" id="A0A9Q3GRE1"/>
<protein>
    <submittedName>
        <fullName evidence="2">Uncharacterized protein</fullName>
    </submittedName>
</protein>
<sequence length="215" mass="22270">MAVFTVNHANDGYHGCPYGSCCAFTELPKASDMTPDPSNSHCFFRYNLAGFPGIGTNPIADPKTGEFGYESSPDGTFHVGPINTKTRQNKHDQNYPGFSLPEGWGKSLPFKSQPNKHPSCSRAGEPNKDPNPTGKVGGTSGKAASSSGRGGSTSGKGGSTSGKGGSTSGKGGSTSGKGSQSELGANPGNNRGGQQQRFRSQVGPQDQTYGKFSKR</sequence>
<dbReference type="PANTHER" id="PTHR35396:SF1">
    <property type="entry name" value="SMALL SECRETED PROTEIN"/>
    <property type="match status" value="1"/>
</dbReference>
<feature type="compositionally biased region" description="Polar residues" evidence="1">
    <location>
        <begin position="180"/>
        <end position="215"/>
    </location>
</feature>
<evidence type="ECO:0000313" key="2">
    <source>
        <dbReference type="EMBL" id="MBW0477263.1"/>
    </source>
</evidence>
<evidence type="ECO:0000313" key="3">
    <source>
        <dbReference type="Proteomes" id="UP000765509"/>
    </source>
</evidence>
<dbReference type="Proteomes" id="UP000765509">
    <property type="component" value="Unassembled WGS sequence"/>
</dbReference>
<name>A0A9Q3GRE1_9BASI</name>
<organism evidence="2 3">
    <name type="scientific">Austropuccinia psidii MF-1</name>
    <dbReference type="NCBI Taxonomy" id="1389203"/>
    <lineage>
        <taxon>Eukaryota</taxon>
        <taxon>Fungi</taxon>
        <taxon>Dikarya</taxon>
        <taxon>Basidiomycota</taxon>
        <taxon>Pucciniomycotina</taxon>
        <taxon>Pucciniomycetes</taxon>
        <taxon>Pucciniales</taxon>
        <taxon>Sphaerophragmiaceae</taxon>
        <taxon>Austropuccinia</taxon>
    </lineage>
</organism>
<dbReference type="PANTHER" id="PTHR35396">
    <property type="entry name" value="SMALL SECRETED PROTEIN"/>
    <property type="match status" value="1"/>
</dbReference>
<proteinExistence type="predicted"/>
<accession>A0A9Q3GRE1</accession>
<keyword evidence="3" id="KW-1185">Reference proteome</keyword>
<feature type="region of interest" description="Disordered" evidence="1">
    <location>
        <begin position="81"/>
        <end position="215"/>
    </location>
</feature>
<evidence type="ECO:0000256" key="1">
    <source>
        <dbReference type="SAM" id="MobiDB-lite"/>
    </source>
</evidence>
<dbReference type="EMBL" id="AVOT02004750">
    <property type="protein sequence ID" value="MBW0477263.1"/>
    <property type="molecule type" value="Genomic_DNA"/>
</dbReference>
<reference evidence="2" key="1">
    <citation type="submission" date="2021-03" db="EMBL/GenBank/DDBJ databases">
        <title>Draft genome sequence of rust myrtle Austropuccinia psidii MF-1, a brazilian biotype.</title>
        <authorList>
            <person name="Quecine M.C."/>
            <person name="Pachon D.M.R."/>
            <person name="Bonatelli M.L."/>
            <person name="Correr F.H."/>
            <person name="Franceschini L.M."/>
            <person name="Leite T.F."/>
            <person name="Margarido G.R.A."/>
            <person name="Almeida C.A."/>
            <person name="Ferrarezi J.A."/>
            <person name="Labate C.A."/>
        </authorList>
    </citation>
    <scope>NUCLEOTIDE SEQUENCE</scope>
    <source>
        <strain evidence="2">MF-1</strain>
    </source>
</reference>
<feature type="compositionally biased region" description="Gly residues" evidence="1">
    <location>
        <begin position="148"/>
        <end position="175"/>
    </location>
</feature>